<comment type="caution">
    <text evidence="2">The sequence shown here is derived from an EMBL/GenBank/DDBJ whole genome shotgun (WGS) entry which is preliminary data.</text>
</comment>
<keyword evidence="1" id="KW-0732">Signal</keyword>
<protein>
    <recommendedName>
        <fullName evidence="4">Molecular chaperone</fullName>
    </recommendedName>
</protein>
<evidence type="ECO:0008006" key="4">
    <source>
        <dbReference type="Google" id="ProtNLM"/>
    </source>
</evidence>
<name>A0A433JGZ9_9GAMM</name>
<dbReference type="RefSeq" id="WP_126953115.1">
    <property type="nucleotide sequence ID" value="NZ_RZGR01000039.1"/>
</dbReference>
<feature type="signal peptide" evidence="1">
    <location>
        <begin position="1"/>
        <end position="20"/>
    </location>
</feature>
<sequence>MIYKRFLLTLLWWLSFGVHADIGVSPIVVDLMGKDADAEIAVKNFDTKHNAYVEITPYHLPNPAHHSAPKKRAHHPGQDGLLVFPAKLVLLPGQTQFVRVVKTANTLTSDKVYEIDFIPKVATHLINKTP</sequence>
<proteinExistence type="predicted"/>
<evidence type="ECO:0000313" key="2">
    <source>
        <dbReference type="EMBL" id="RUQ81536.1"/>
    </source>
</evidence>
<dbReference type="InterPro" id="IPR008962">
    <property type="entry name" value="PapD-like_sf"/>
</dbReference>
<dbReference type="OrthoDB" id="7630309at2"/>
<accession>A0A433JGZ9</accession>
<dbReference type="Proteomes" id="UP000288012">
    <property type="component" value="Unassembled WGS sequence"/>
</dbReference>
<dbReference type="AlphaFoldDB" id="A0A433JGZ9"/>
<reference evidence="2 3" key="1">
    <citation type="submission" date="2018-12" db="EMBL/GenBank/DDBJ databases">
        <title>Legionella sp,whole genome shotgun sequence.</title>
        <authorList>
            <person name="Wu H."/>
        </authorList>
    </citation>
    <scope>NUCLEOTIDE SEQUENCE [LARGE SCALE GENOMIC DNA]</scope>
    <source>
        <strain evidence="3">km714</strain>
    </source>
</reference>
<keyword evidence="3" id="KW-1185">Reference proteome</keyword>
<dbReference type="Gene3D" id="2.60.40.10">
    <property type="entry name" value="Immunoglobulins"/>
    <property type="match status" value="1"/>
</dbReference>
<dbReference type="SUPFAM" id="SSF49354">
    <property type="entry name" value="PapD-like"/>
    <property type="match status" value="1"/>
</dbReference>
<organism evidence="2 3">
    <name type="scientific">Legionella septentrionalis</name>
    <dbReference type="NCBI Taxonomy" id="2498109"/>
    <lineage>
        <taxon>Bacteria</taxon>
        <taxon>Pseudomonadati</taxon>
        <taxon>Pseudomonadota</taxon>
        <taxon>Gammaproteobacteria</taxon>
        <taxon>Legionellales</taxon>
        <taxon>Legionellaceae</taxon>
        <taxon>Legionella</taxon>
    </lineage>
</organism>
<feature type="chain" id="PRO_5019059172" description="Molecular chaperone" evidence="1">
    <location>
        <begin position="21"/>
        <end position="130"/>
    </location>
</feature>
<evidence type="ECO:0000313" key="3">
    <source>
        <dbReference type="Proteomes" id="UP000288012"/>
    </source>
</evidence>
<dbReference type="EMBL" id="RZGR01000039">
    <property type="protein sequence ID" value="RUQ81536.1"/>
    <property type="molecule type" value="Genomic_DNA"/>
</dbReference>
<dbReference type="InterPro" id="IPR013783">
    <property type="entry name" value="Ig-like_fold"/>
</dbReference>
<evidence type="ECO:0000256" key="1">
    <source>
        <dbReference type="SAM" id="SignalP"/>
    </source>
</evidence>
<gene>
    <name evidence="2" type="ORF">EKM59_10340</name>
</gene>